<comment type="caution">
    <text evidence="2">The sequence shown here is derived from an EMBL/GenBank/DDBJ whole genome shotgun (WGS) entry which is preliminary data.</text>
</comment>
<dbReference type="Pfam" id="PF25597">
    <property type="entry name" value="SH3_retrovirus"/>
    <property type="match status" value="1"/>
</dbReference>
<sequence length="254" mass="28648">MPSSPPFHHEGVGIYIFGFIHGPGSRLLGLSLDIRDRDHLGKFNKKADDGFFLGYSLVAKAFKVFNIRRQEMEETVHVTFNEDDKAISQSSVEGDAINFSKNISFPDDEFLNLGSKDSVSFKGPPEFTSDDDHPTFDKHDHFESVDNLKHAEIQDNVITEPISDTQSLPTTISSSAEVIPQSLVPQDRWSREKHIELVNIIGEPLAGITTRSRVRDSETVSAHEFLYVNFLSEMELKKLIEALKEEGWIIAMQE</sequence>
<protein>
    <recommendedName>
        <fullName evidence="1">Retroviral polymerase SH3-like domain-containing protein</fullName>
    </recommendedName>
</protein>
<reference evidence="2" key="1">
    <citation type="journal article" date="2019" name="Sci. Rep.">
        <title>Draft genome of Tanacetum cinerariifolium, the natural source of mosquito coil.</title>
        <authorList>
            <person name="Yamashiro T."/>
            <person name="Shiraishi A."/>
            <person name="Satake H."/>
            <person name="Nakayama K."/>
        </authorList>
    </citation>
    <scope>NUCLEOTIDE SEQUENCE</scope>
</reference>
<evidence type="ECO:0000259" key="1">
    <source>
        <dbReference type="Pfam" id="PF25597"/>
    </source>
</evidence>
<evidence type="ECO:0000313" key="2">
    <source>
        <dbReference type="EMBL" id="GEZ52286.1"/>
    </source>
</evidence>
<dbReference type="AlphaFoldDB" id="A0A699III7"/>
<organism evidence="2">
    <name type="scientific">Tanacetum cinerariifolium</name>
    <name type="common">Dalmatian daisy</name>
    <name type="synonym">Chrysanthemum cinerariifolium</name>
    <dbReference type="NCBI Taxonomy" id="118510"/>
    <lineage>
        <taxon>Eukaryota</taxon>
        <taxon>Viridiplantae</taxon>
        <taxon>Streptophyta</taxon>
        <taxon>Embryophyta</taxon>
        <taxon>Tracheophyta</taxon>
        <taxon>Spermatophyta</taxon>
        <taxon>Magnoliopsida</taxon>
        <taxon>eudicotyledons</taxon>
        <taxon>Gunneridae</taxon>
        <taxon>Pentapetalae</taxon>
        <taxon>asterids</taxon>
        <taxon>campanulids</taxon>
        <taxon>Asterales</taxon>
        <taxon>Asteraceae</taxon>
        <taxon>Asteroideae</taxon>
        <taxon>Anthemideae</taxon>
        <taxon>Anthemidinae</taxon>
        <taxon>Tanacetum</taxon>
    </lineage>
</organism>
<gene>
    <name evidence="2" type="ORF">Tci_524259</name>
</gene>
<proteinExistence type="predicted"/>
<dbReference type="EMBL" id="BKCJ010289298">
    <property type="protein sequence ID" value="GEZ52286.1"/>
    <property type="molecule type" value="Genomic_DNA"/>
</dbReference>
<feature type="domain" description="Retroviral polymerase SH3-like" evidence="1">
    <location>
        <begin position="37"/>
        <end position="86"/>
    </location>
</feature>
<name>A0A699III7_TANCI</name>
<dbReference type="InterPro" id="IPR057670">
    <property type="entry name" value="SH3_retrovirus"/>
</dbReference>
<accession>A0A699III7</accession>